<dbReference type="RefSeq" id="WP_052651538.1">
    <property type="nucleotide sequence ID" value="NZ_CCXS01000001.1"/>
</dbReference>
<evidence type="ECO:0000313" key="3">
    <source>
        <dbReference type="Proteomes" id="UP000043699"/>
    </source>
</evidence>
<evidence type="ECO:0000313" key="2">
    <source>
        <dbReference type="EMBL" id="CEG22721.1"/>
    </source>
</evidence>
<reference evidence="2 3" key="1">
    <citation type="submission" date="2014-09" db="EMBL/GenBank/DDBJ databases">
        <authorList>
            <person name="Urmite Genomes Urmite Genomes"/>
        </authorList>
    </citation>
    <scope>NUCLEOTIDE SEQUENCE [LARGE SCALE GENOMIC DNA]</scope>
    <source>
        <strain evidence="2 3">ES2</strain>
    </source>
</reference>
<evidence type="ECO:0000259" key="1">
    <source>
        <dbReference type="PROSITE" id="PS51977"/>
    </source>
</evidence>
<keyword evidence="3" id="KW-1185">Reference proteome</keyword>
<dbReference type="SMART" id="SM00773">
    <property type="entry name" value="WGR"/>
    <property type="match status" value="1"/>
</dbReference>
<accession>A0A098EN48</accession>
<organism evidence="2 3">
    <name type="scientific">Planococcus massiliensis</name>
    <dbReference type="NCBI Taxonomy" id="1499687"/>
    <lineage>
        <taxon>Bacteria</taxon>
        <taxon>Bacillati</taxon>
        <taxon>Bacillota</taxon>
        <taxon>Bacilli</taxon>
        <taxon>Bacillales</taxon>
        <taxon>Caryophanaceae</taxon>
        <taxon>Planococcus</taxon>
    </lineage>
</organism>
<gene>
    <name evidence="2" type="ORF">BN1080_01656</name>
</gene>
<name>A0A098EN48_9BACL</name>
<proteinExistence type="predicted"/>
<dbReference type="CDD" id="cd07996">
    <property type="entry name" value="WGR_MMR_like"/>
    <property type="match status" value="1"/>
</dbReference>
<dbReference type="SUPFAM" id="SSF142921">
    <property type="entry name" value="WGR domain-like"/>
    <property type="match status" value="1"/>
</dbReference>
<feature type="domain" description="WGR" evidence="1">
    <location>
        <begin position="1"/>
        <end position="78"/>
    </location>
</feature>
<dbReference type="InterPro" id="IPR036930">
    <property type="entry name" value="WGR_dom_sf"/>
</dbReference>
<dbReference type="Pfam" id="PF14024">
    <property type="entry name" value="DUF4240"/>
    <property type="match status" value="1"/>
</dbReference>
<dbReference type="PANTHER" id="PTHR30634:SF13">
    <property type="entry name" value="PROTEIN YEHF"/>
    <property type="match status" value="1"/>
</dbReference>
<protein>
    <submittedName>
        <fullName evidence="2">WGR domain protein</fullName>
    </submittedName>
</protein>
<dbReference type="PROSITE" id="PS51977">
    <property type="entry name" value="WGR"/>
    <property type="match status" value="1"/>
</dbReference>
<dbReference type="Gene3D" id="2.20.140.10">
    <property type="entry name" value="WGR domain"/>
    <property type="match status" value="1"/>
</dbReference>
<dbReference type="EMBL" id="CCXS01000001">
    <property type="protein sequence ID" value="CEG22721.1"/>
    <property type="molecule type" value="Genomic_DNA"/>
</dbReference>
<dbReference type="InterPro" id="IPR025334">
    <property type="entry name" value="DUF4240"/>
</dbReference>
<dbReference type="InterPro" id="IPR008893">
    <property type="entry name" value="WGR_domain"/>
</dbReference>
<dbReference type="OrthoDB" id="6200718at2"/>
<dbReference type="STRING" id="1499687.BN1080_01656"/>
<dbReference type="InterPro" id="IPR049809">
    <property type="entry name" value="YehF/YfeS-like_WGR"/>
</dbReference>
<dbReference type="Proteomes" id="UP000043699">
    <property type="component" value="Unassembled WGS sequence"/>
</dbReference>
<dbReference type="AlphaFoldDB" id="A0A098EN48"/>
<dbReference type="Pfam" id="PF05406">
    <property type="entry name" value="WGR"/>
    <property type="match status" value="1"/>
</dbReference>
<sequence>MERSLVCITAFSNKFWKIKVQGNMFIVSYGKIGTQGSINTKEFSSEEHCLREANKLIQSKLKKGYRDQGEDSGQAMQMTEAEFWRLIDAAHQRGDYMEEQLEWLTAYLSRKSIREIVHFDIQFNRVYQKSYTSDLWAAAYIIMGGCSDDSFDYFRAWLVFLGKDAYEKALADPESIMPYLGKEEDVPEFEDLLTCATIAFEEKTGLEQEDYLEIYYSLADEKPDPEIDFDWDEDDEETLSRKFPKLWAKYGEYPLG</sequence>
<dbReference type="InterPro" id="IPR050458">
    <property type="entry name" value="LolB"/>
</dbReference>
<dbReference type="PANTHER" id="PTHR30634">
    <property type="entry name" value="OUTER MEMBRANE LOLAB LIPOPROTEIN INSERTION APPARATUS"/>
    <property type="match status" value="1"/>
</dbReference>